<dbReference type="PRINTS" id="PR00248">
    <property type="entry name" value="GPCRMGR"/>
</dbReference>
<dbReference type="GeneID" id="117673052"/>
<evidence type="ECO:0000256" key="5">
    <source>
        <dbReference type="ARBA" id="ARBA00023170"/>
    </source>
</evidence>
<dbReference type="KEGG" id="pgut:117673052"/>
<keyword evidence="6" id="KW-0325">Glycoprotein</keyword>
<dbReference type="GO" id="GO:0004930">
    <property type="term" value="F:G protein-coupled receptor activity"/>
    <property type="evidence" value="ECO:0007669"/>
    <property type="project" value="UniProtKB-KW"/>
</dbReference>
<dbReference type="PANTHER" id="PTHR24061">
    <property type="entry name" value="CALCIUM-SENSING RECEPTOR-RELATED"/>
    <property type="match status" value="1"/>
</dbReference>
<evidence type="ECO:0000256" key="6">
    <source>
        <dbReference type="ARBA" id="ARBA00023180"/>
    </source>
</evidence>
<dbReference type="SUPFAM" id="SSF53822">
    <property type="entry name" value="Periplasmic binding protein-like I"/>
    <property type="match status" value="1"/>
</dbReference>
<dbReference type="Proteomes" id="UP001652622">
    <property type="component" value="Unplaced"/>
</dbReference>
<feature type="domain" description="Receptor ligand binding region" evidence="7">
    <location>
        <begin position="9"/>
        <end position="360"/>
    </location>
</feature>
<sequence length="418" mass="48066">MTSLYQHILALEFAIKEINRNDDILLNLTLGLHVYNNYFSPSWTYRASLELFSTKGQFIPNYNCDMWNRPMAVIGGPASEVCLHMATILSLYKMPQLIYGSAPESNTKNQVVLYQQLFPNMYHQYTGIFQLLMHFRWTWIGVLSVSNDNGEKFVQNIIPMFAQRGICFAFIERFPIVSYSNSIAELVKMGLEMYKVAMSSIVNVVVVYGEIEEIIVLRLSSNLQSDDVLLQNKDKVWIMTAEMDFTSLPFLRNSDLGFLHGALSFAIHSEKVLGFQRFVQMRKPILEKEDTFIKIFWKNAFECSFPASLMEEEDEVTCTGEEKLETLPTSVFEMDMTSHSYSVYNAVHVAAHALHDFHSSIMKYKAGEGKLELLNQQLWKVVKNQLLIAQCICKLDSIENTFIILNWVSNKRRHSGVT</sequence>
<dbReference type="InParanoid" id="A0A6P9CNI6"/>
<gene>
    <name evidence="9" type="primary">LOC117673052</name>
</gene>
<proteinExistence type="predicted"/>
<keyword evidence="2" id="KW-0812">Transmembrane</keyword>
<dbReference type="InterPro" id="IPR000337">
    <property type="entry name" value="GPCR_3"/>
</dbReference>
<dbReference type="InterPro" id="IPR001828">
    <property type="entry name" value="ANF_lig-bd_rcpt"/>
</dbReference>
<name>A0A6P9CNI6_PANGU</name>
<evidence type="ECO:0000313" key="8">
    <source>
        <dbReference type="Proteomes" id="UP001652622"/>
    </source>
</evidence>
<evidence type="ECO:0000256" key="3">
    <source>
        <dbReference type="ARBA" id="ARBA00022989"/>
    </source>
</evidence>
<dbReference type="RefSeq" id="XP_034286078.2">
    <property type="nucleotide sequence ID" value="XM_034430187.2"/>
</dbReference>
<dbReference type="Gene3D" id="3.40.50.2300">
    <property type="match status" value="2"/>
</dbReference>
<dbReference type="Pfam" id="PF01094">
    <property type="entry name" value="ANF_receptor"/>
    <property type="match status" value="1"/>
</dbReference>
<dbReference type="AlphaFoldDB" id="A0A6P9CNI6"/>
<protein>
    <submittedName>
        <fullName evidence="9">Vomeronasal type-2 receptor 26-like</fullName>
    </submittedName>
</protein>
<dbReference type="PANTHER" id="PTHR24061:SF599">
    <property type="entry name" value="G-PROTEIN COUPLED RECEPTORS FAMILY 3 PROFILE DOMAIN-CONTAINING PROTEIN"/>
    <property type="match status" value="1"/>
</dbReference>
<dbReference type="InterPro" id="IPR000068">
    <property type="entry name" value="GPCR_3_Ca_sens_rcpt-rel"/>
</dbReference>
<evidence type="ECO:0000256" key="2">
    <source>
        <dbReference type="ARBA" id="ARBA00022692"/>
    </source>
</evidence>
<dbReference type="GO" id="GO:0005886">
    <property type="term" value="C:plasma membrane"/>
    <property type="evidence" value="ECO:0007669"/>
    <property type="project" value="UniProtKB-SubCell"/>
</dbReference>
<keyword evidence="3" id="KW-1133">Transmembrane helix</keyword>
<keyword evidence="4" id="KW-0472">Membrane</keyword>
<reference evidence="9" key="1">
    <citation type="submission" date="2025-08" db="UniProtKB">
        <authorList>
            <consortium name="RefSeq"/>
        </authorList>
    </citation>
    <scope>IDENTIFICATION</scope>
    <source>
        <tissue evidence="9">Blood</tissue>
    </source>
</reference>
<evidence type="ECO:0000256" key="1">
    <source>
        <dbReference type="ARBA" id="ARBA00004141"/>
    </source>
</evidence>
<comment type="subcellular location">
    <subcellularLocation>
        <location evidence="1">Membrane</location>
        <topology evidence="1">Multi-pass membrane protein</topology>
    </subcellularLocation>
</comment>
<keyword evidence="8" id="KW-1185">Reference proteome</keyword>
<evidence type="ECO:0000313" key="9">
    <source>
        <dbReference type="RefSeq" id="XP_034286078.2"/>
    </source>
</evidence>
<organism evidence="8 9">
    <name type="scientific">Pantherophis guttatus</name>
    <name type="common">Corn snake</name>
    <name type="synonym">Elaphe guttata</name>
    <dbReference type="NCBI Taxonomy" id="94885"/>
    <lineage>
        <taxon>Eukaryota</taxon>
        <taxon>Metazoa</taxon>
        <taxon>Chordata</taxon>
        <taxon>Craniata</taxon>
        <taxon>Vertebrata</taxon>
        <taxon>Euteleostomi</taxon>
        <taxon>Lepidosauria</taxon>
        <taxon>Squamata</taxon>
        <taxon>Bifurcata</taxon>
        <taxon>Unidentata</taxon>
        <taxon>Episquamata</taxon>
        <taxon>Toxicofera</taxon>
        <taxon>Serpentes</taxon>
        <taxon>Colubroidea</taxon>
        <taxon>Colubridae</taxon>
        <taxon>Colubrinae</taxon>
        <taxon>Pantherophis</taxon>
    </lineage>
</organism>
<keyword evidence="5" id="KW-0675">Receptor</keyword>
<evidence type="ECO:0000259" key="7">
    <source>
        <dbReference type="Pfam" id="PF01094"/>
    </source>
</evidence>
<accession>A0A6P9CNI6</accession>
<evidence type="ECO:0000256" key="4">
    <source>
        <dbReference type="ARBA" id="ARBA00023136"/>
    </source>
</evidence>
<dbReference type="InterPro" id="IPR028082">
    <property type="entry name" value="Peripla_BP_I"/>
</dbReference>